<comment type="caution">
    <text evidence="2">The sequence shown here is derived from an EMBL/GenBank/DDBJ whole genome shotgun (WGS) entry which is preliminary data.</text>
</comment>
<keyword evidence="1" id="KW-0175">Coiled coil</keyword>
<reference evidence="2 3" key="1">
    <citation type="submission" date="2020-08" db="EMBL/GenBank/DDBJ databases">
        <title>Genomic Encyclopedia of Type Strains, Phase IV (KMG-IV): sequencing the most valuable type-strain genomes for metagenomic binning, comparative biology and taxonomic classification.</title>
        <authorList>
            <person name="Goeker M."/>
        </authorList>
    </citation>
    <scope>NUCLEOTIDE SEQUENCE [LARGE SCALE GENOMIC DNA]</scope>
    <source>
        <strain evidence="2 3">DSM 103526</strain>
    </source>
</reference>
<name>A0A841KUR1_9FIRM</name>
<evidence type="ECO:0000256" key="1">
    <source>
        <dbReference type="SAM" id="Coils"/>
    </source>
</evidence>
<organism evidence="2 3">
    <name type="scientific">Anaerosolibacter carboniphilus</name>
    <dbReference type="NCBI Taxonomy" id="1417629"/>
    <lineage>
        <taxon>Bacteria</taxon>
        <taxon>Bacillati</taxon>
        <taxon>Bacillota</taxon>
        <taxon>Clostridia</taxon>
        <taxon>Peptostreptococcales</taxon>
        <taxon>Thermotaleaceae</taxon>
        <taxon>Anaerosolibacter</taxon>
    </lineage>
</organism>
<dbReference type="AlphaFoldDB" id="A0A841KUR1"/>
<feature type="coiled-coil region" evidence="1">
    <location>
        <begin position="46"/>
        <end position="80"/>
    </location>
</feature>
<protein>
    <submittedName>
        <fullName evidence="2">Uncharacterized protein</fullName>
    </submittedName>
</protein>
<dbReference type="Proteomes" id="UP000579281">
    <property type="component" value="Unassembled WGS sequence"/>
</dbReference>
<sequence>MGRENTITVNSEIIGLTDIVKTGRNKFMSLLNFNLNISHFHIDIRVKRDEEKRKEKIRKIIEHEKRLNELMEQRNRIDVQFMRINM</sequence>
<proteinExistence type="predicted"/>
<gene>
    <name evidence="2" type="ORF">HNQ80_002029</name>
</gene>
<dbReference type="RefSeq" id="WP_184310488.1">
    <property type="nucleotide sequence ID" value="NZ_JACHEN010000011.1"/>
</dbReference>
<keyword evidence="3" id="KW-1185">Reference proteome</keyword>
<accession>A0A841KUR1</accession>
<evidence type="ECO:0000313" key="2">
    <source>
        <dbReference type="EMBL" id="MBB6215938.1"/>
    </source>
</evidence>
<dbReference type="EMBL" id="JACHEN010000011">
    <property type="protein sequence ID" value="MBB6215938.1"/>
    <property type="molecule type" value="Genomic_DNA"/>
</dbReference>
<evidence type="ECO:0000313" key="3">
    <source>
        <dbReference type="Proteomes" id="UP000579281"/>
    </source>
</evidence>